<dbReference type="Proteomes" id="UP000019277">
    <property type="component" value="Unassembled WGS sequence"/>
</dbReference>
<feature type="compositionally biased region" description="Low complexity" evidence="1">
    <location>
        <begin position="274"/>
        <end position="299"/>
    </location>
</feature>
<evidence type="ECO:0000256" key="2">
    <source>
        <dbReference type="SAM" id="Phobius"/>
    </source>
</evidence>
<reference evidence="3 4" key="1">
    <citation type="journal article" date="2014" name="Genome Announc.">
        <title>Draft Genome Sequence of the Antitrypanosomally Active Sponge-Associated Bacterium Actinokineospora sp. Strain EG49.</title>
        <authorList>
            <person name="Harjes J."/>
            <person name="Ryu T."/>
            <person name="Abdelmohsen U.R."/>
            <person name="Moitinho-Silva L."/>
            <person name="Horn H."/>
            <person name="Ravasi T."/>
            <person name="Hentschel U."/>
        </authorList>
    </citation>
    <scope>NUCLEOTIDE SEQUENCE [LARGE SCALE GENOMIC DNA]</scope>
    <source>
        <strain evidence="3 4">EG49</strain>
    </source>
</reference>
<feature type="transmembrane region" description="Helical" evidence="2">
    <location>
        <begin position="69"/>
        <end position="95"/>
    </location>
</feature>
<evidence type="ECO:0000313" key="3">
    <source>
        <dbReference type="EMBL" id="EWC58557.1"/>
    </source>
</evidence>
<dbReference type="STRING" id="909613.UO65_6158"/>
<comment type="caution">
    <text evidence="3">The sequence shown here is derived from an EMBL/GenBank/DDBJ whole genome shotgun (WGS) entry which is preliminary data.</text>
</comment>
<evidence type="ECO:0008006" key="5">
    <source>
        <dbReference type="Google" id="ProtNLM"/>
    </source>
</evidence>
<feature type="region of interest" description="Disordered" evidence="1">
    <location>
        <begin position="1"/>
        <end position="20"/>
    </location>
</feature>
<feature type="region of interest" description="Disordered" evidence="1">
    <location>
        <begin position="152"/>
        <end position="314"/>
    </location>
</feature>
<evidence type="ECO:0000256" key="1">
    <source>
        <dbReference type="SAM" id="MobiDB-lite"/>
    </source>
</evidence>
<protein>
    <recommendedName>
        <fullName evidence="5">Amino acid transporter</fullName>
    </recommendedName>
</protein>
<accession>W7IPC2</accession>
<keyword evidence="4" id="KW-1185">Reference proteome</keyword>
<name>W7IPC2_9PSEU</name>
<feature type="compositionally biased region" description="Gly residues" evidence="1">
    <location>
        <begin position="167"/>
        <end position="177"/>
    </location>
</feature>
<keyword evidence="2" id="KW-0472">Membrane</keyword>
<gene>
    <name evidence="3" type="ORF">UO65_6158</name>
</gene>
<evidence type="ECO:0000313" key="4">
    <source>
        <dbReference type="Proteomes" id="UP000019277"/>
    </source>
</evidence>
<dbReference type="EMBL" id="AYXG01000238">
    <property type="protein sequence ID" value="EWC58557.1"/>
    <property type="molecule type" value="Genomic_DNA"/>
</dbReference>
<dbReference type="eggNOG" id="COG0531">
    <property type="taxonomic scope" value="Bacteria"/>
</dbReference>
<feature type="compositionally biased region" description="Basic and acidic residues" evidence="1">
    <location>
        <begin position="251"/>
        <end position="261"/>
    </location>
</feature>
<feature type="compositionally biased region" description="Basic residues" evidence="1">
    <location>
        <begin position="236"/>
        <end position="248"/>
    </location>
</feature>
<proteinExistence type="predicted"/>
<keyword evidence="2" id="KW-1133">Transmembrane helix</keyword>
<feature type="compositionally biased region" description="Basic and acidic residues" evidence="1">
    <location>
        <begin position="157"/>
        <end position="166"/>
    </location>
</feature>
<sequence>MSGTAEFALPERVDTPGPGPVTHGTLGTWLLKHRVQRPGRVSDEGHGDQQAWWKVMCLTGVDYFSTLSYLPAIAALAAGALSPLATLLIVVLTLFGMLPMYRRVAEESPHGRGGRRGRHPARHARGAVGVVGRGDLGAGRRRPGRACVPAAGAGAVRVRDRGEHDAAGGGGVRGGEGPQHPQAADHRRRDHVGVPAGHELHHHRADPRRGVPAGRRGERARAGPPRPPGAGVAVRHGPRHQQRAHPVVRGRLGDGRSDQHRAAPPARLRHGSTRPPAASSPNPWPSTAPSTSSPTAARSGTRRSTTRRRPPSGQ</sequence>
<keyword evidence="2" id="KW-0812">Transmembrane</keyword>
<dbReference type="AlphaFoldDB" id="W7IPC2"/>
<feature type="compositionally biased region" description="Basic residues" evidence="1">
    <location>
        <begin position="300"/>
        <end position="314"/>
    </location>
</feature>
<organism evidence="3 4">
    <name type="scientific">Actinokineospora spheciospongiae</name>
    <dbReference type="NCBI Taxonomy" id="909613"/>
    <lineage>
        <taxon>Bacteria</taxon>
        <taxon>Bacillati</taxon>
        <taxon>Actinomycetota</taxon>
        <taxon>Actinomycetes</taxon>
        <taxon>Pseudonocardiales</taxon>
        <taxon>Pseudonocardiaceae</taxon>
        <taxon>Actinokineospora</taxon>
    </lineage>
</organism>